<accession>A0A6N7ZLG5</accession>
<dbReference type="PANTHER" id="PTHR30136:SF35">
    <property type="entry name" value="HTH-TYPE TRANSCRIPTIONAL REGULATOR RV1719"/>
    <property type="match status" value="1"/>
</dbReference>
<dbReference type="FunFam" id="1.10.10.10:FF:000056">
    <property type="entry name" value="IclR family transcriptional regulator"/>
    <property type="match status" value="1"/>
</dbReference>
<name>A0A6N7ZLG5_9MICO</name>
<evidence type="ECO:0000313" key="10">
    <source>
        <dbReference type="EMBL" id="MTG90079.1"/>
    </source>
</evidence>
<dbReference type="PANTHER" id="PTHR30136">
    <property type="entry name" value="HELIX-TURN-HELIX TRANSCRIPTIONAL REGULATOR, ICLR FAMILY"/>
    <property type="match status" value="1"/>
</dbReference>
<dbReference type="InterPro" id="IPR036390">
    <property type="entry name" value="WH_DNA-bd_sf"/>
</dbReference>
<keyword evidence="2" id="KW-0805">Transcription regulation</keyword>
<evidence type="ECO:0000259" key="9">
    <source>
        <dbReference type="PROSITE" id="PS51078"/>
    </source>
</evidence>
<dbReference type="GO" id="GO:0003700">
    <property type="term" value="F:DNA-binding transcription factor activity"/>
    <property type="evidence" value="ECO:0007669"/>
    <property type="project" value="TreeGrafter"/>
</dbReference>
<dbReference type="InterPro" id="IPR029016">
    <property type="entry name" value="GAF-like_dom_sf"/>
</dbReference>
<dbReference type="InterPro" id="IPR036388">
    <property type="entry name" value="WH-like_DNA-bd_sf"/>
</dbReference>
<evidence type="ECO:0000313" key="11">
    <source>
        <dbReference type="Proteomes" id="UP000440668"/>
    </source>
</evidence>
<keyword evidence="4" id="KW-0804">Transcription</keyword>
<comment type="function">
    <text evidence="5">May be an activator protein for the gylABX operon.</text>
</comment>
<protein>
    <recommendedName>
        <fullName evidence="6">Glycerol operon regulatory protein</fullName>
    </recommendedName>
</protein>
<dbReference type="Gene3D" id="1.10.10.10">
    <property type="entry name" value="Winged helix-like DNA-binding domain superfamily/Winged helix DNA-binding domain"/>
    <property type="match status" value="1"/>
</dbReference>
<proteinExistence type="predicted"/>
<evidence type="ECO:0000259" key="8">
    <source>
        <dbReference type="PROSITE" id="PS51077"/>
    </source>
</evidence>
<sequence>MAEAGTTPGGGGRDGDAAPAGHASPLGSVDKALVALEAGGGRDGDAAPAGHASPLGSVDKALVALEALAAAGPAGVALGDLARSLGLHKASLHRTLAALRYRGWAEQDATTGDYRLGPAATALATVYLGEENLPALLHPALVAVCRATDELVHLGALAGTEIVYLDKVEPARAVRVWSAVGRRRPAATTALGRALLAHRPLDDDALAWYAAAAPDDHPVSPAALRETCEATRAIGFATETEENEPGISCVAVPVLRGGQSVAAVSVTAPAERLGARRRREVEAVLRDVVPPLLPPTLTVPDAVLAGRGAPRSRRSATDAAL</sequence>
<gene>
    <name evidence="10" type="ORF">GJV82_14160</name>
</gene>
<dbReference type="PROSITE" id="PS51078">
    <property type="entry name" value="ICLR_ED"/>
    <property type="match status" value="1"/>
</dbReference>
<organism evidence="10 11">
    <name type="scientific">Cellulosimicrobium composti</name>
    <dbReference type="NCBI Taxonomy" id="2672572"/>
    <lineage>
        <taxon>Bacteria</taxon>
        <taxon>Bacillati</taxon>
        <taxon>Actinomycetota</taxon>
        <taxon>Actinomycetes</taxon>
        <taxon>Micrococcales</taxon>
        <taxon>Promicromonosporaceae</taxon>
        <taxon>Cellulosimicrobium</taxon>
    </lineage>
</organism>
<evidence type="ECO:0000256" key="2">
    <source>
        <dbReference type="ARBA" id="ARBA00023015"/>
    </source>
</evidence>
<dbReference type="SUPFAM" id="SSF55781">
    <property type="entry name" value="GAF domain-like"/>
    <property type="match status" value="1"/>
</dbReference>
<reference evidence="10 11" key="1">
    <citation type="submission" date="2019-11" db="EMBL/GenBank/DDBJ databases">
        <title>Cellulosimicrobium composti sp. nov. isolated from a compost.</title>
        <authorList>
            <person name="Yang Y."/>
        </authorList>
    </citation>
    <scope>NUCLEOTIDE SEQUENCE [LARGE SCALE GENOMIC DNA]</scope>
    <source>
        <strain evidence="10 11">BIT-GX5</strain>
    </source>
</reference>
<feature type="region of interest" description="Disordered" evidence="7">
    <location>
        <begin position="1"/>
        <end position="24"/>
    </location>
</feature>
<dbReference type="EMBL" id="WMKA01000037">
    <property type="protein sequence ID" value="MTG90079.1"/>
    <property type="molecule type" value="Genomic_DNA"/>
</dbReference>
<dbReference type="Proteomes" id="UP000440668">
    <property type="component" value="Unassembled WGS sequence"/>
</dbReference>
<dbReference type="GO" id="GO:0003677">
    <property type="term" value="F:DNA binding"/>
    <property type="evidence" value="ECO:0007669"/>
    <property type="project" value="UniProtKB-KW"/>
</dbReference>
<evidence type="ECO:0000256" key="7">
    <source>
        <dbReference type="SAM" id="MobiDB-lite"/>
    </source>
</evidence>
<comment type="caution">
    <text evidence="10">The sequence shown here is derived from an EMBL/GenBank/DDBJ whole genome shotgun (WGS) entry which is preliminary data.</text>
</comment>
<dbReference type="PROSITE" id="PS51077">
    <property type="entry name" value="HTH_ICLR"/>
    <property type="match status" value="1"/>
</dbReference>
<keyword evidence="3" id="KW-0238">DNA-binding</keyword>
<dbReference type="Pfam" id="PF09339">
    <property type="entry name" value="HTH_IclR"/>
    <property type="match status" value="1"/>
</dbReference>
<evidence type="ECO:0000256" key="3">
    <source>
        <dbReference type="ARBA" id="ARBA00023125"/>
    </source>
</evidence>
<dbReference type="InterPro" id="IPR014757">
    <property type="entry name" value="Tscrpt_reg_IclR_C"/>
</dbReference>
<dbReference type="SUPFAM" id="SSF46785">
    <property type="entry name" value="Winged helix' DNA-binding domain"/>
    <property type="match status" value="1"/>
</dbReference>
<feature type="domain" description="IclR-ED" evidence="9">
    <location>
        <begin position="119"/>
        <end position="305"/>
    </location>
</feature>
<evidence type="ECO:0000256" key="1">
    <source>
        <dbReference type="ARBA" id="ARBA00022798"/>
    </source>
</evidence>
<dbReference type="GO" id="GO:0006071">
    <property type="term" value="P:glycerol metabolic process"/>
    <property type="evidence" value="ECO:0007669"/>
    <property type="project" value="UniProtKB-KW"/>
</dbReference>
<evidence type="ECO:0000256" key="4">
    <source>
        <dbReference type="ARBA" id="ARBA00023163"/>
    </source>
</evidence>
<dbReference type="Pfam" id="PF01614">
    <property type="entry name" value="IclR_C"/>
    <property type="match status" value="1"/>
</dbReference>
<dbReference type="Gene3D" id="3.30.450.40">
    <property type="match status" value="1"/>
</dbReference>
<feature type="domain" description="HTH iclR-type" evidence="8">
    <location>
        <begin position="55"/>
        <end position="118"/>
    </location>
</feature>
<dbReference type="InterPro" id="IPR005471">
    <property type="entry name" value="Tscrpt_reg_IclR_N"/>
</dbReference>
<evidence type="ECO:0000256" key="5">
    <source>
        <dbReference type="ARBA" id="ARBA00058938"/>
    </source>
</evidence>
<evidence type="ECO:0000256" key="6">
    <source>
        <dbReference type="ARBA" id="ARBA00070406"/>
    </source>
</evidence>
<dbReference type="SMART" id="SM00346">
    <property type="entry name" value="HTH_ICLR"/>
    <property type="match status" value="1"/>
</dbReference>
<keyword evidence="1" id="KW-0319">Glycerol metabolism</keyword>
<dbReference type="RefSeq" id="WP_155099669.1">
    <property type="nucleotide sequence ID" value="NZ_WMKA01000037.1"/>
</dbReference>
<dbReference type="InterPro" id="IPR050707">
    <property type="entry name" value="HTH_MetabolicPath_Reg"/>
</dbReference>
<dbReference type="GO" id="GO:0045892">
    <property type="term" value="P:negative regulation of DNA-templated transcription"/>
    <property type="evidence" value="ECO:0007669"/>
    <property type="project" value="TreeGrafter"/>
</dbReference>
<dbReference type="AlphaFoldDB" id="A0A6N7ZLG5"/>